<reference evidence="8 9" key="1">
    <citation type="journal article" date="2017" name="Curr. Biol.">
        <title>Genome architecture and evolution of a unichromosomal asexual nematode.</title>
        <authorList>
            <person name="Fradin H."/>
            <person name="Zegar C."/>
            <person name="Gutwein M."/>
            <person name="Lucas J."/>
            <person name="Kovtun M."/>
            <person name="Corcoran D."/>
            <person name="Baugh L.R."/>
            <person name="Kiontke K."/>
            <person name="Gunsalus K."/>
            <person name="Fitch D.H."/>
            <person name="Piano F."/>
        </authorList>
    </citation>
    <scope>NUCLEOTIDE SEQUENCE [LARGE SCALE GENOMIC DNA]</scope>
    <source>
        <strain evidence="8">PF1309</strain>
    </source>
</reference>
<keyword evidence="2" id="KW-1003">Cell membrane</keyword>
<dbReference type="PANTHER" id="PTHR43294">
    <property type="entry name" value="SODIUM/POTASSIUM-TRANSPORTING ATPASE SUBUNIT ALPHA"/>
    <property type="match status" value="1"/>
</dbReference>
<evidence type="ECO:0000256" key="5">
    <source>
        <dbReference type="ARBA" id="ARBA00023136"/>
    </source>
</evidence>
<dbReference type="AlphaFoldDB" id="A0A2A2KIP1"/>
<dbReference type="Pfam" id="PF00689">
    <property type="entry name" value="Cation_ATPase_C"/>
    <property type="match status" value="1"/>
</dbReference>
<dbReference type="EMBL" id="LIAE01008457">
    <property type="protein sequence ID" value="PAV73906.1"/>
    <property type="molecule type" value="Genomic_DNA"/>
</dbReference>
<dbReference type="NCBIfam" id="TIGR01494">
    <property type="entry name" value="ATPase_P-type"/>
    <property type="match status" value="1"/>
</dbReference>
<keyword evidence="9" id="KW-1185">Reference proteome</keyword>
<dbReference type="SUPFAM" id="SSF56784">
    <property type="entry name" value="HAD-like"/>
    <property type="match status" value="1"/>
</dbReference>
<feature type="transmembrane region" description="Helical" evidence="6">
    <location>
        <begin position="61"/>
        <end position="82"/>
    </location>
</feature>
<evidence type="ECO:0000256" key="3">
    <source>
        <dbReference type="ARBA" id="ARBA00022692"/>
    </source>
</evidence>
<dbReference type="GO" id="GO:0016887">
    <property type="term" value="F:ATP hydrolysis activity"/>
    <property type="evidence" value="ECO:0007669"/>
    <property type="project" value="InterPro"/>
</dbReference>
<sequence>MTGDGVNDSPALKKADIGVGMGSGSEVAKQAADIILMNDNFASIVSSIKEGRLMFENIKKLMAYVMPHAITELWGIWLYYLFGMPAATNSLIVLSMDLGTEIPPGIAMCNEPFESDIMERPPRRHGKNIISKALLFYTYGYIGFLQAIACFLSYCYIFWSHGINISDLWMSALDHWKADGTNFTSNDHTFTVDEQLYINRQAMSAWQVGMVFGQNAILAVILEGIMLAIFIYVPGVNKFLGGAPVPVWCWVIVAVYSIGIFFLNEIRKLCIRHWPKNSIVRIFKF</sequence>
<evidence type="ECO:0000256" key="1">
    <source>
        <dbReference type="ARBA" id="ARBA00004651"/>
    </source>
</evidence>
<dbReference type="GO" id="GO:0030007">
    <property type="term" value="P:intracellular potassium ion homeostasis"/>
    <property type="evidence" value="ECO:0007669"/>
    <property type="project" value="TreeGrafter"/>
</dbReference>
<feature type="domain" description="Cation-transporting P-type ATPase C-terminal" evidence="7">
    <location>
        <begin position="91"/>
        <end position="269"/>
    </location>
</feature>
<dbReference type="PANTHER" id="PTHR43294:SF21">
    <property type="entry name" value="CATION TRANSPORTING ATPASE"/>
    <property type="match status" value="1"/>
</dbReference>
<organism evidence="8 9">
    <name type="scientific">Diploscapter pachys</name>
    <dbReference type="NCBI Taxonomy" id="2018661"/>
    <lineage>
        <taxon>Eukaryota</taxon>
        <taxon>Metazoa</taxon>
        <taxon>Ecdysozoa</taxon>
        <taxon>Nematoda</taxon>
        <taxon>Chromadorea</taxon>
        <taxon>Rhabditida</taxon>
        <taxon>Rhabditina</taxon>
        <taxon>Rhabditomorpha</taxon>
        <taxon>Rhabditoidea</taxon>
        <taxon>Rhabditidae</taxon>
        <taxon>Diploscapter</taxon>
    </lineage>
</organism>
<dbReference type="InterPro" id="IPR023298">
    <property type="entry name" value="ATPase_P-typ_TM_dom_sf"/>
</dbReference>
<dbReference type="GO" id="GO:1990573">
    <property type="term" value="P:potassium ion import across plasma membrane"/>
    <property type="evidence" value="ECO:0007669"/>
    <property type="project" value="TreeGrafter"/>
</dbReference>
<dbReference type="Gene3D" id="3.40.50.1000">
    <property type="entry name" value="HAD superfamily/HAD-like"/>
    <property type="match status" value="1"/>
</dbReference>
<dbReference type="GO" id="GO:0005524">
    <property type="term" value="F:ATP binding"/>
    <property type="evidence" value="ECO:0007669"/>
    <property type="project" value="InterPro"/>
</dbReference>
<dbReference type="Pfam" id="PF08282">
    <property type="entry name" value="Hydrolase_3"/>
    <property type="match status" value="1"/>
</dbReference>
<feature type="transmembrane region" description="Helical" evidence="6">
    <location>
        <begin position="245"/>
        <end position="263"/>
    </location>
</feature>
<dbReference type="PRINTS" id="PR00119">
    <property type="entry name" value="CATATPASE"/>
</dbReference>
<dbReference type="PRINTS" id="PR00120">
    <property type="entry name" value="HATPASE"/>
</dbReference>
<dbReference type="InterPro" id="IPR001757">
    <property type="entry name" value="P_typ_ATPase"/>
</dbReference>
<dbReference type="Proteomes" id="UP000218231">
    <property type="component" value="Unassembled WGS sequence"/>
</dbReference>
<dbReference type="GO" id="GO:0036376">
    <property type="term" value="P:sodium ion export across plasma membrane"/>
    <property type="evidence" value="ECO:0007669"/>
    <property type="project" value="TreeGrafter"/>
</dbReference>
<evidence type="ECO:0000256" key="4">
    <source>
        <dbReference type="ARBA" id="ARBA00022989"/>
    </source>
</evidence>
<feature type="transmembrane region" description="Helical" evidence="6">
    <location>
        <begin position="208"/>
        <end position="233"/>
    </location>
</feature>
<gene>
    <name evidence="8" type="ORF">WR25_07718</name>
</gene>
<proteinExistence type="predicted"/>
<dbReference type="GO" id="GO:0006883">
    <property type="term" value="P:intracellular sodium ion homeostasis"/>
    <property type="evidence" value="ECO:0007669"/>
    <property type="project" value="TreeGrafter"/>
</dbReference>
<keyword evidence="4 6" id="KW-1133">Transmembrane helix</keyword>
<dbReference type="OrthoDB" id="3352408at2759"/>
<dbReference type="Gene3D" id="1.20.1110.10">
    <property type="entry name" value="Calcium-transporting ATPase, transmembrane domain"/>
    <property type="match status" value="2"/>
</dbReference>
<name>A0A2A2KIP1_9BILA</name>
<dbReference type="GO" id="GO:0005391">
    <property type="term" value="F:P-type sodium:potassium-exchanging transporter activity"/>
    <property type="evidence" value="ECO:0007669"/>
    <property type="project" value="TreeGrafter"/>
</dbReference>
<evidence type="ECO:0000256" key="6">
    <source>
        <dbReference type="SAM" id="Phobius"/>
    </source>
</evidence>
<feature type="transmembrane region" description="Helical" evidence="6">
    <location>
        <begin position="136"/>
        <end position="159"/>
    </location>
</feature>
<dbReference type="STRING" id="2018661.A0A2A2KIP1"/>
<dbReference type="InterPro" id="IPR023214">
    <property type="entry name" value="HAD_sf"/>
</dbReference>
<evidence type="ECO:0000313" key="8">
    <source>
        <dbReference type="EMBL" id="PAV73906.1"/>
    </source>
</evidence>
<dbReference type="GO" id="GO:0005886">
    <property type="term" value="C:plasma membrane"/>
    <property type="evidence" value="ECO:0007669"/>
    <property type="project" value="TreeGrafter"/>
</dbReference>
<accession>A0A2A2KIP1</accession>
<evidence type="ECO:0000313" key="9">
    <source>
        <dbReference type="Proteomes" id="UP000218231"/>
    </source>
</evidence>
<dbReference type="SUPFAM" id="SSF81665">
    <property type="entry name" value="Calcium ATPase, transmembrane domain M"/>
    <property type="match status" value="1"/>
</dbReference>
<comment type="subcellular location">
    <subcellularLocation>
        <location evidence="1">Cell membrane</location>
        <topology evidence="1">Multi-pass membrane protein</topology>
    </subcellularLocation>
</comment>
<evidence type="ECO:0000259" key="7">
    <source>
        <dbReference type="Pfam" id="PF00689"/>
    </source>
</evidence>
<dbReference type="InterPro" id="IPR036412">
    <property type="entry name" value="HAD-like_sf"/>
</dbReference>
<keyword evidence="5 6" id="KW-0472">Membrane</keyword>
<protein>
    <recommendedName>
        <fullName evidence="7">Cation-transporting P-type ATPase C-terminal domain-containing protein</fullName>
    </recommendedName>
</protein>
<keyword evidence="3 6" id="KW-0812">Transmembrane</keyword>
<dbReference type="InterPro" id="IPR006068">
    <property type="entry name" value="ATPase_P-typ_cation-transptr_C"/>
</dbReference>
<dbReference type="InterPro" id="IPR050510">
    <property type="entry name" value="Cation_transp_ATPase_P-type"/>
</dbReference>
<comment type="caution">
    <text evidence="8">The sequence shown here is derived from an EMBL/GenBank/DDBJ whole genome shotgun (WGS) entry which is preliminary data.</text>
</comment>
<dbReference type="GO" id="GO:1902600">
    <property type="term" value="P:proton transmembrane transport"/>
    <property type="evidence" value="ECO:0007669"/>
    <property type="project" value="TreeGrafter"/>
</dbReference>
<evidence type="ECO:0000256" key="2">
    <source>
        <dbReference type="ARBA" id="ARBA00022475"/>
    </source>
</evidence>